<dbReference type="SMART" id="SM00054">
    <property type="entry name" value="EFh"/>
    <property type="match status" value="2"/>
</dbReference>
<dbReference type="PROSITE" id="PS50222">
    <property type="entry name" value="EF_HAND_2"/>
    <property type="match status" value="2"/>
</dbReference>
<feature type="domain" description="EF-hand" evidence="4">
    <location>
        <begin position="34"/>
        <end position="69"/>
    </location>
</feature>
<dbReference type="InterPro" id="IPR011992">
    <property type="entry name" value="EF-hand-dom_pair"/>
</dbReference>
<dbReference type="SUPFAM" id="SSF47473">
    <property type="entry name" value="EF-hand"/>
    <property type="match status" value="1"/>
</dbReference>
<dbReference type="Pfam" id="PF13499">
    <property type="entry name" value="EF-hand_7"/>
    <property type="match status" value="1"/>
</dbReference>
<sequence>MAAAFICRRYILNDAEIADTFDKLDMDRDVHMEASRKELDFIFSEMDRDKSGKINKESFVNYLRSPPINSFTVSQLEQQFMAFDSDGDGLITQVLDELQGILEKIADLNDPEAVSQLFTTTDVHHHGRISFREFIKMMTE</sequence>
<keyword evidence="5" id="KW-1185">Reference proteome</keyword>
<keyword evidence="3" id="KW-0106">Calcium</keyword>
<evidence type="ECO:0000256" key="2">
    <source>
        <dbReference type="ARBA" id="ARBA00022737"/>
    </source>
</evidence>
<dbReference type="AlphaFoldDB" id="A0A915D9L9"/>
<keyword evidence="2" id="KW-0677">Repeat</keyword>
<reference evidence="6" key="1">
    <citation type="submission" date="2022-11" db="UniProtKB">
        <authorList>
            <consortium name="WormBaseParasite"/>
        </authorList>
    </citation>
    <scope>IDENTIFICATION</scope>
</reference>
<evidence type="ECO:0000313" key="6">
    <source>
        <dbReference type="WBParaSite" id="jg17574.1"/>
    </source>
</evidence>
<name>A0A915D9L9_9BILA</name>
<dbReference type="WBParaSite" id="jg17574.1">
    <property type="protein sequence ID" value="jg17574.1"/>
    <property type="gene ID" value="jg17574"/>
</dbReference>
<dbReference type="Gene3D" id="1.10.238.10">
    <property type="entry name" value="EF-hand"/>
    <property type="match status" value="1"/>
</dbReference>
<dbReference type="Pfam" id="PF00036">
    <property type="entry name" value="EF-hand_1"/>
    <property type="match status" value="1"/>
</dbReference>
<evidence type="ECO:0000256" key="3">
    <source>
        <dbReference type="ARBA" id="ARBA00022837"/>
    </source>
</evidence>
<dbReference type="PANTHER" id="PTHR34524:SF6">
    <property type="entry name" value="CALCYPHOSINE LIKE"/>
    <property type="match status" value="1"/>
</dbReference>
<protein>
    <submittedName>
        <fullName evidence="6">EF-hand domain-containing protein</fullName>
    </submittedName>
</protein>
<dbReference type="CDD" id="cd00051">
    <property type="entry name" value="EFh"/>
    <property type="match status" value="1"/>
</dbReference>
<evidence type="ECO:0000259" key="4">
    <source>
        <dbReference type="PROSITE" id="PS50222"/>
    </source>
</evidence>
<feature type="domain" description="EF-hand" evidence="4">
    <location>
        <begin position="71"/>
        <end position="108"/>
    </location>
</feature>
<evidence type="ECO:0000256" key="1">
    <source>
        <dbReference type="ARBA" id="ARBA00022723"/>
    </source>
</evidence>
<accession>A0A915D9L9</accession>
<keyword evidence="1" id="KW-0479">Metal-binding</keyword>
<dbReference type="InterPro" id="IPR002048">
    <property type="entry name" value="EF_hand_dom"/>
</dbReference>
<evidence type="ECO:0000313" key="5">
    <source>
        <dbReference type="Proteomes" id="UP000887574"/>
    </source>
</evidence>
<organism evidence="5 6">
    <name type="scientific">Ditylenchus dipsaci</name>
    <dbReference type="NCBI Taxonomy" id="166011"/>
    <lineage>
        <taxon>Eukaryota</taxon>
        <taxon>Metazoa</taxon>
        <taxon>Ecdysozoa</taxon>
        <taxon>Nematoda</taxon>
        <taxon>Chromadorea</taxon>
        <taxon>Rhabditida</taxon>
        <taxon>Tylenchina</taxon>
        <taxon>Tylenchomorpha</taxon>
        <taxon>Sphaerularioidea</taxon>
        <taxon>Anguinidae</taxon>
        <taxon>Anguininae</taxon>
        <taxon>Ditylenchus</taxon>
    </lineage>
</organism>
<proteinExistence type="predicted"/>
<dbReference type="GO" id="GO:0005509">
    <property type="term" value="F:calcium ion binding"/>
    <property type="evidence" value="ECO:0007669"/>
    <property type="project" value="InterPro"/>
</dbReference>
<dbReference type="Proteomes" id="UP000887574">
    <property type="component" value="Unplaced"/>
</dbReference>
<dbReference type="InterPro" id="IPR051581">
    <property type="entry name" value="Ca-bind"/>
</dbReference>
<dbReference type="PANTHER" id="PTHR34524">
    <property type="entry name" value="CALCYPHOSIN"/>
    <property type="match status" value="1"/>
</dbReference>